<dbReference type="GO" id="GO:0046872">
    <property type="term" value="F:metal ion binding"/>
    <property type="evidence" value="ECO:0007669"/>
    <property type="project" value="InterPro"/>
</dbReference>
<accession>A0A7L5E220</accession>
<dbReference type="PANTHER" id="PTHR11851">
    <property type="entry name" value="METALLOPROTEASE"/>
    <property type="match status" value="1"/>
</dbReference>
<organism evidence="4 5">
    <name type="scientific">Mucilaginibacter robiniae</name>
    <dbReference type="NCBI Taxonomy" id="2728022"/>
    <lineage>
        <taxon>Bacteria</taxon>
        <taxon>Pseudomonadati</taxon>
        <taxon>Bacteroidota</taxon>
        <taxon>Sphingobacteriia</taxon>
        <taxon>Sphingobacteriales</taxon>
        <taxon>Sphingobacteriaceae</taxon>
        <taxon>Mucilaginibacter</taxon>
    </lineage>
</organism>
<gene>
    <name evidence="4" type="ORF">HH214_16800</name>
</gene>
<dbReference type="InterPro" id="IPR011765">
    <property type="entry name" value="Pept_M16_N"/>
</dbReference>
<dbReference type="SUPFAM" id="SSF63411">
    <property type="entry name" value="LuxS/MPP-like metallohydrolase"/>
    <property type="match status" value="2"/>
</dbReference>
<name>A0A7L5E220_9SPHI</name>
<reference evidence="4 5" key="1">
    <citation type="submission" date="2020-04" db="EMBL/GenBank/DDBJ databases">
        <title>Genome sequencing of novel species.</title>
        <authorList>
            <person name="Heo J."/>
            <person name="Kim S.-J."/>
            <person name="Kim J.-S."/>
            <person name="Hong S.-B."/>
            <person name="Kwon S.-W."/>
        </authorList>
    </citation>
    <scope>NUCLEOTIDE SEQUENCE [LARGE SCALE GENOMIC DNA]</scope>
    <source>
        <strain evidence="4 5">F39-2</strain>
    </source>
</reference>
<dbReference type="Proteomes" id="UP000503278">
    <property type="component" value="Chromosome"/>
</dbReference>
<evidence type="ECO:0000259" key="3">
    <source>
        <dbReference type="Pfam" id="PF05193"/>
    </source>
</evidence>
<dbReference type="InterPro" id="IPR050361">
    <property type="entry name" value="MPP/UQCRC_Complex"/>
</dbReference>
<evidence type="ECO:0000313" key="4">
    <source>
        <dbReference type="EMBL" id="QJD97410.1"/>
    </source>
</evidence>
<sequence>MKKILAIAAGAILLQQAQAQTIDRTHQPAPGPAPVITFKDPVTYKLSNGITVLIVEDHKLPHIDASFYVDAGPRTEGNKAGVLNLMGQMLNEGTTNMPKAQFDEAVDKLGASVSLTSTGGSVDALTRYFPEAFTLMSKALETPAMTQASFDKLQSQYLTGLKSNEKNATAISGRVVNALAYGKNNPMGEFETETTVKNLTLADVKSAYMQYITPSRSYLTIIGDIKSDAAKALVEKTFGSWKGGALTLPTLATVPNPAATEIDVINMPTAVQSNITVTNLVSLGINEPDYFAVQLANIILGGGSDAYLFKALREKRGFTYGAYSNIGGGKYQTAFKASAAVRTAKTDSAVTEFLTQINRIRSDKVSAEELQNAKALYNGSFALNMENPSATASYARNILINDLPKDYYRTYLQRINAVTAEDVQRVAQKYFNYGNTRVVIVGNASQFMPGLQKLGFPVKTYDTYANPVTAQPTAAVPAGLKATDVLNNYISAVGGSAELKKVKSVSSTGTMQMQGMNLAVQTKNMVPNKELMTVSMGSNTLMKRVFNGTTGYQQQISNKLPMTADEIKEKNVITGLFEQLNYVSNPAFKTELKGVEKVNNADAYKVSITSPTGKTWNEYFDTNTKLLVRQEETQTQNNVVITTTVDMGDYKKVNGVMYPFSQTITNSANNQQQVLDLKINDVKVNEGVTAADFQ</sequence>
<evidence type="ECO:0000259" key="2">
    <source>
        <dbReference type="Pfam" id="PF00675"/>
    </source>
</evidence>
<keyword evidence="5" id="KW-1185">Reference proteome</keyword>
<dbReference type="PANTHER" id="PTHR11851:SF225">
    <property type="entry name" value="NON-PEPTIDASE HOMOLOG YMXG"/>
    <property type="match status" value="1"/>
</dbReference>
<dbReference type="Pfam" id="PF05193">
    <property type="entry name" value="Peptidase_M16_C"/>
    <property type="match status" value="1"/>
</dbReference>
<feature type="chain" id="PRO_5029571298" evidence="1">
    <location>
        <begin position="20"/>
        <end position="694"/>
    </location>
</feature>
<dbReference type="InterPro" id="IPR011249">
    <property type="entry name" value="Metalloenz_LuxS/M16"/>
</dbReference>
<dbReference type="RefSeq" id="WP_169609557.1">
    <property type="nucleotide sequence ID" value="NZ_CP051682.1"/>
</dbReference>
<dbReference type="InterPro" id="IPR007863">
    <property type="entry name" value="Peptidase_M16_C"/>
</dbReference>
<feature type="domain" description="Peptidase M16 N-terminal" evidence="2">
    <location>
        <begin position="52"/>
        <end position="181"/>
    </location>
</feature>
<evidence type="ECO:0000313" key="5">
    <source>
        <dbReference type="Proteomes" id="UP000503278"/>
    </source>
</evidence>
<feature type="signal peptide" evidence="1">
    <location>
        <begin position="1"/>
        <end position="19"/>
    </location>
</feature>
<dbReference type="Gene3D" id="3.30.830.10">
    <property type="entry name" value="Metalloenzyme, LuxS/M16 peptidase-like"/>
    <property type="match status" value="2"/>
</dbReference>
<dbReference type="EMBL" id="CP051682">
    <property type="protein sequence ID" value="QJD97410.1"/>
    <property type="molecule type" value="Genomic_DNA"/>
</dbReference>
<evidence type="ECO:0000256" key="1">
    <source>
        <dbReference type="SAM" id="SignalP"/>
    </source>
</evidence>
<dbReference type="KEGG" id="mrob:HH214_16800"/>
<dbReference type="AlphaFoldDB" id="A0A7L5E220"/>
<dbReference type="Pfam" id="PF00675">
    <property type="entry name" value="Peptidase_M16"/>
    <property type="match status" value="1"/>
</dbReference>
<protein>
    <submittedName>
        <fullName evidence="4">Insulinase family protein</fullName>
    </submittedName>
</protein>
<feature type="domain" description="Peptidase M16 C-terminal" evidence="3">
    <location>
        <begin position="198"/>
        <end position="375"/>
    </location>
</feature>
<dbReference type="Gene3D" id="2.50.20.10">
    <property type="entry name" value="Lipoprotein localisation LolA/LolB/LppX"/>
    <property type="match status" value="1"/>
</dbReference>
<proteinExistence type="predicted"/>
<keyword evidence="1" id="KW-0732">Signal</keyword>